<dbReference type="InParanoid" id="A0A1B7MME9"/>
<evidence type="ECO:0000256" key="1">
    <source>
        <dbReference type="SAM" id="MobiDB-lite"/>
    </source>
</evidence>
<dbReference type="AlphaFoldDB" id="A0A1B7MME9"/>
<feature type="region of interest" description="Disordered" evidence="1">
    <location>
        <begin position="147"/>
        <end position="275"/>
    </location>
</feature>
<accession>A0A1B7MME9</accession>
<evidence type="ECO:0000313" key="3">
    <source>
        <dbReference type="Proteomes" id="UP000092154"/>
    </source>
</evidence>
<proteinExistence type="predicted"/>
<organism evidence="2 3">
    <name type="scientific">Rhizopogon vinicolor AM-OR11-026</name>
    <dbReference type="NCBI Taxonomy" id="1314800"/>
    <lineage>
        <taxon>Eukaryota</taxon>
        <taxon>Fungi</taxon>
        <taxon>Dikarya</taxon>
        <taxon>Basidiomycota</taxon>
        <taxon>Agaricomycotina</taxon>
        <taxon>Agaricomycetes</taxon>
        <taxon>Agaricomycetidae</taxon>
        <taxon>Boletales</taxon>
        <taxon>Suillineae</taxon>
        <taxon>Rhizopogonaceae</taxon>
        <taxon>Rhizopogon</taxon>
    </lineage>
</organism>
<dbReference type="Proteomes" id="UP000092154">
    <property type="component" value="Unassembled WGS sequence"/>
</dbReference>
<protein>
    <submittedName>
        <fullName evidence="2">Uncharacterized protein</fullName>
    </submittedName>
</protein>
<name>A0A1B7MME9_9AGAM</name>
<reference evidence="2 3" key="1">
    <citation type="submission" date="2016-06" db="EMBL/GenBank/DDBJ databases">
        <title>Comparative genomics of the ectomycorrhizal sister species Rhizopogon vinicolor and Rhizopogon vesiculosus (Basidiomycota: Boletales) reveals a divergence of the mating type B locus.</title>
        <authorList>
            <consortium name="DOE Joint Genome Institute"/>
            <person name="Mujic A.B."/>
            <person name="Kuo A."/>
            <person name="Tritt A."/>
            <person name="Lipzen A."/>
            <person name="Chen C."/>
            <person name="Johnson J."/>
            <person name="Sharma A."/>
            <person name="Barry K."/>
            <person name="Grigoriev I.V."/>
            <person name="Spatafora J.W."/>
        </authorList>
    </citation>
    <scope>NUCLEOTIDE SEQUENCE [LARGE SCALE GENOMIC DNA]</scope>
    <source>
        <strain evidence="2 3">AM-OR11-026</strain>
    </source>
</reference>
<evidence type="ECO:0000313" key="2">
    <source>
        <dbReference type="EMBL" id="OAX33762.1"/>
    </source>
</evidence>
<keyword evidence="3" id="KW-1185">Reference proteome</keyword>
<dbReference type="EMBL" id="KV448712">
    <property type="protein sequence ID" value="OAX33762.1"/>
    <property type="molecule type" value="Genomic_DNA"/>
</dbReference>
<feature type="compositionally biased region" description="Polar residues" evidence="1">
    <location>
        <begin position="197"/>
        <end position="210"/>
    </location>
</feature>
<dbReference type="OrthoDB" id="10530980at2759"/>
<sequence length="327" mass="35768">MKKSGKGRRTSVAVVKSPSSSIMPASLASVLWTISSSEHLLFPPSPNSTYWCWGVWCPPLPRRWGLVPQLLNKGLGALESNFWLLNYTAGIQLPPPPTQTPRCFIYVHANSIMSCNQQPRKNPLPGAIDMNALWQLRSRCVPSVDVTAPPFRSKTSRKQKTLGVSSVNTEDTLQNIQWSPPGPKAESPGDVLPDSVINDSQPDTISQTMQLPHPASEAESPGDVLPDSVINDSQPSHPASVAESPGDLLPDSALESRKRKRPEEESTSSVLNISEGTHAAQKWRLELPAADAALTSRPRPCIMHSHPSTNIAYWDDPEFFRSRMSGS</sequence>
<gene>
    <name evidence="2" type="ORF">K503DRAFT_786269</name>
</gene>
<feature type="compositionally biased region" description="Polar residues" evidence="1">
    <location>
        <begin position="162"/>
        <end position="178"/>
    </location>
</feature>